<dbReference type="AlphaFoldDB" id="A0AAW1CMT7"/>
<proteinExistence type="predicted"/>
<keyword evidence="2" id="KW-1185">Reference proteome</keyword>
<dbReference type="EMBL" id="JAPXFL010000014">
    <property type="protein sequence ID" value="KAK9497580.1"/>
    <property type="molecule type" value="Genomic_DNA"/>
</dbReference>
<evidence type="ECO:0000313" key="2">
    <source>
        <dbReference type="Proteomes" id="UP001461498"/>
    </source>
</evidence>
<name>A0AAW1CMT7_9HEMI</name>
<evidence type="ECO:0000313" key="1">
    <source>
        <dbReference type="EMBL" id="KAK9497580.1"/>
    </source>
</evidence>
<protein>
    <submittedName>
        <fullName evidence="1">Uncharacterized protein</fullName>
    </submittedName>
</protein>
<comment type="caution">
    <text evidence="1">The sequence shown here is derived from an EMBL/GenBank/DDBJ whole genome shotgun (WGS) entry which is preliminary data.</text>
</comment>
<sequence length="52" mass="6258">MRACSLPFNTATLALNRQFFNHNFVTNEHRNTKLVSFCPFYRELQYFCHNSK</sequence>
<gene>
    <name evidence="1" type="ORF">O3M35_004279</name>
</gene>
<organism evidence="1 2">
    <name type="scientific">Rhynocoris fuscipes</name>
    <dbReference type="NCBI Taxonomy" id="488301"/>
    <lineage>
        <taxon>Eukaryota</taxon>
        <taxon>Metazoa</taxon>
        <taxon>Ecdysozoa</taxon>
        <taxon>Arthropoda</taxon>
        <taxon>Hexapoda</taxon>
        <taxon>Insecta</taxon>
        <taxon>Pterygota</taxon>
        <taxon>Neoptera</taxon>
        <taxon>Paraneoptera</taxon>
        <taxon>Hemiptera</taxon>
        <taxon>Heteroptera</taxon>
        <taxon>Panheteroptera</taxon>
        <taxon>Cimicomorpha</taxon>
        <taxon>Reduviidae</taxon>
        <taxon>Harpactorinae</taxon>
        <taxon>Harpactorini</taxon>
        <taxon>Rhynocoris</taxon>
    </lineage>
</organism>
<accession>A0AAW1CMT7</accession>
<reference evidence="1 2" key="1">
    <citation type="submission" date="2022-12" db="EMBL/GenBank/DDBJ databases">
        <title>Chromosome-level genome assembly of true bugs.</title>
        <authorList>
            <person name="Ma L."/>
            <person name="Li H."/>
        </authorList>
    </citation>
    <scope>NUCLEOTIDE SEQUENCE [LARGE SCALE GENOMIC DNA]</scope>
    <source>
        <strain evidence="1">Lab_2022b</strain>
    </source>
</reference>
<dbReference type="Proteomes" id="UP001461498">
    <property type="component" value="Unassembled WGS sequence"/>
</dbReference>